<accession>A0ABV7RZR9</accession>
<feature type="compositionally biased region" description="Low complexity" evidence="1">
    <location>
        <begin position="194"/>
        <end position="233"/>
    </location>
</feature>
<evidence type="ECO:0000256" key="2">
    <source>
        <dbReference type="SAM" id="SignalP"/>
    </source>
</evidence>
<feature type="signal peptide" evidence="2">
    <location>
        <begin position="1"/>
        <end position="17"/>
    </location>
</feature>
<feature type="chain" id="PRO_5045534227" evidence="2">
    <location>
        <begin position="18"/>
        <end position="323"/>
    </location>
</feature>
<keyword evidence="2" id="KW-0732">Signal</keyword>
<name>A0ABV7RZR9_9RHOB</name>
<evidence type="ECO:0000256" key="1">
    <source>
        <dbReference type="SAM" id="MobiDB-lite"/>
    </source>
</evidence>
<dbReference type="PROSITE" id="PS51257">
    <property type="entry name" value="PROKAR_LIPOPROTEIN"/>
    <property type="match status" value="1"/>
</dbReference>
<feature type="compositionally biased region" description="Low complexity" evidence="1">
    <location>
        <begin position="303"/>
        <end position="323"/>
    </location>
</feature>
<proteinExistence type="predicted"/>
<feature type="compositionally biased region" description="Low complexity" evidence="1">
    <location>
        <begin position="272"/>
        <end position="295"/>
    </location>
</feature>
<feature type="region of interest" description="Disordered" evidence="1">
    <location>
        <begin position="160"/>
        <end position="323"/>
    </location>
</feature>
<reference evidence="4" key="1">
    <citation type="journal article" date="2019" name="Int. J. Syst. Evol. Microbiol.">
        <title>The Global Catalogue of Microorganisms (GCM) 10K type strain sequencing project: providing services to taxonomists for standard genome sequencing and annotation.</title>
        <authorList>
            <consortium name="The Broad Institute Genomics Platform"/>
            <consortium name="The Broad Institute Genome Sequencing Center for Infectious Disease"/>
            <person name="Wu L."/>
            <person name="Ma J."/>
        </authorList>
    </citation>
    <scope>NUCLEOTIDE SEQUENCE [LARGE SCALE GENOMIC DNA]</scope>
    <source>
        <strain evidence="4">VKM B-3226</strain>
    </source>
</reference>
<evidence type="ECO:0000313" key="4">
    <source>
        <dbReference type="Proteomes" id="UP001595596"/>
    </source>
</evidence>
<dbReference type="RefSeq" id="WP_379029282.1">
    <property type="nucleotide sequence ID" value="NZ_JBHRXE010000018.1"/>
</dbReference>
<keyword evidence="4" id="KW-1185">Reference proteome</keyword>
<evidence type="ECO:0000313" key="3">
    <source>
        <dbReference type="EMBL" id="MFC3569385.1"/>
    </source>
</evidence>
<dbReference type="EMBL" id="JBHRXE010000018">
    <property type="protein sequence ID" value="MFC3569385.1"/>
    <property type="molecule type" value="Genomic_DNA"/>
</dbReference>
<sequence>MKFRSAFAVLSMTVALAACGELPFQKAAEPEAAGHTGPPGVSPLEQPIETGTEQKPVATAEASTMATAMFRAAGSGWTVTAADKTAVYERPGAKSVGVTVRRMTYASGVEFIGNMNGQIFALNIRAQSCESGDRKTPFTANLRVGSQRLAGCAIPTDAMPKAQTRASSAAPKPKTQPKPAAPATKPAESKPVETQPATGTAPTAQPGTTTTTPAAETPSTGTPTTGTPTTGAPTTPPPSSTTPAAGSGSASGTEGTIATTPSGATGSGAAGGSDASTGTATGTTSGTTAGATSGTGTTGTTGGVPAPALVLPATPPAADTDSE</sequence>
<comment type="caution">
    <text evidence="3">The sequence shown here is derived from an EMBL/GenBank/DDBJ whole genome shotgun (WGS) entry which is preliminary data.</text>
</comment>
<feature type="compositionally biased region" description="Low complexity" evidence="1">
    <location>
        <begin position="241"/>
        <end position="264"/>
    </location>
</feature>
<organism evidence="3 4">
    <name type="scientific">Paracoccus simplex</name>
    <dbReference type="NCBI Taxonomy" id="2086346"/>
    <lineage>
        <taxon>Bacteria</taxon>
        <taxon>Pseudomonadati</taxon>
        <taxon>Pseudomonadota</taxon>
        <taxon>Alphaproteobacteria</taxon>
        <taxon>Rhodobacterales</taxon>
        <taxon>Paracoccaceae</taxon>
        <taxon>Paracoccus</taxon>
    </lineage>
</organism>
<dbReference type="Proteomes" id="UP001595596">
    <property type="component" value="Unassembled WGS sequence"/>
</dbReference>
<gene>
    <name evidence="3" type="ORF">ACFOMP_07975</name>
</gene>
<protein>
    <submittedName>
        <fullName evidence="3">Uncharacterized protein</fullName>
    </submittedName>
</protein>